<evidence type="ECO:0000313" key="2">
    <source>
        <dbReference type="EnsemblMetazoa" id="tetur02g03450.1"/>
    </source>
</evidence>
<evidence type="ECO:0000313" key="3">
    <source>
        <dbReference type="Proteomes" id="UP000015104"/>
    </source>
</evidence>
<evidence type="ECO:0000256" key="1">
    <source>
        <dbReference type="SAM" id="MobiDB-lite"/>
    </source>
</evidence>
<reference evidence="2" key="2">
    <citation type="submission" date="2015-06" db="UniProtKB">
        <authorList>
            <consortium name="EnsemblMetazoa"/>
        </authorList>
    </citation>
    <scope>IDENTIFICATION</scope>
</reference>
<sequence length="125" mass="14103">MRLNGYLIRTFASATAFKDQVLMFINLLPWSVSQEDDDNSVDVDSSADDDEGEADTVDVGDEDDETSDDDEGELTDEEDEEPTIFMSTSQLIALIQTITRLVEENCGSDTKYDPFQDPDVNKYWQ</sequence>
<dbReference type="EMBL" id="CAEY01000791">
    <property type="status" value="NOT_ANNOTATED_CDS"/>
    <property type="molecule type" value="Genomic_DNA"/>
</dbReference>
<proteinExistence type="predicted"/>
<feature type="region of interest" description="Disordered" evidence="1">
    <location>
        <begin position="34"/>
        <end position="86"/>
    </location>
</feature>
<accession>T1JV61</accession>
<reference evidence="3" key="1">
    <citation type="submission" date="2011-08" db="EMBL/GenBank/DDBJ databases">
        <authorList>
            <person name="Rombauts S."/>
        </authorList>
    </citation>
    <scope>NUCLEOTIDE SEQUENCE</scope>
    <source>
        <strain evidence="3">London</strain>
    </source>
</reference>
<dbReference type="EnsemblMetazoa" id="tetur02g03450.1">
    <property type="protein sequence ID" value="tetur02g03450.1"/>
    <property type="gene ID" value="tetur02g03450"/>
</dbReference>
<dbReference type="HOGENOM" id="CLU_1995497_0_0_1"/>
<feature type="compositionally biased region" description="Acidic residues" evidence="1">
    <location>
        <begin position="34"/>
        <end position="82"/>
    </location>
</feature>
<organism evidence="2 3">
    <name type="scientific">Tetranychus urticae</name>
    <name type="common">Two-spotted spider mite</name>
    <dbReference type="NCBI Taxonomy" id="32264"/>
    <lineage>
        <taxon>Eukaryota</taxon>
        <taxon>Metazoa</taxon>
        <taxon>Ecdysozoa</taxon>
        <taxon>Arthropoda</taxon>
        <taxon>Chelicerata</taxon>
        <taxon>Arachnida</taxon>
        <taxon>Acari</taxon>
        <taxon>Acariformes</taxon>
        <taxon>Trombidiformes</taxon>
        <taxon>Prostigmata</taxon>
        <taxon>Eleutherengona</taxon>
        <taxon>Raphignathae</taxon>
        <taxon>Tetranychoidea</taxon>
        <taxon>Tetranychidae</taxon>
        <taxon>Tetranychus</taxon>
    </lineage>
</organism>
<protein>
    <submittedName>
        <fullName evidence="2">Uncharacterized protein</fullName>
    </submittedName>
</protein>
<keyword evidence="3" id="KW-1185">Reference proteome</keyword>
<name>T1JV61_TETUR</name>
<dbReference type="AlphaFoldDB" id="T1JV61"/>
<dbReference type="Proteomes" id="UP000015104">
    <property type="component" value="Unassembled WGS sequence"/>
</dbReference>